<protein>
    <submittedName>
        <fullName evidence="1">Uncharacterized protein</fullName>
    </submittedName>
</protein>
<dbReference type="EMBL" id="JALBCA010000045">
    <property type="protein sequence ID" value="KAI2386704.1"/>
    <property type="molecule type" value="Genomic_DNA"/>
</dbReference>
<proteinExistence type="predicted"/>
<gene>
    <name evidence="1" type="ORF">LOY88_003425</name>
</gene>
<name>A0ACB8UW97_9EURO</name>
<sequence>MIFGNTLHVSRITHNTPTPSRIAQLLRSRFEIIIFLTVPVDSSFLPPVIKGLNSHHGPNFSIKTDSKQLSKTKPFMRSSRNLLSNLKTLPVSKVRTSKRPTALSAQRQLHNMAFFPRLTAGDFTPLFHLLDDYDNHRASACRGNAMPSLRSFTPKFDVREVNDSYHLDGELPGINQKDIEIEFTDDHTLVVKGHSKREYTATNDTQSDNEAVSEDAASVKSSHQPTVEDEGAPSTPVEASAITKQHASSKSVTKKPGHKYWVSERSIGEFQRTFSFPTRVNQELVRANLKDGILHIIVPKAAAPTSKRIRID</sequence>
<organism evidence="1">
    <name type="scientific">Ophidiomyces ophidiicola</name>
    <dbReference type="NCBI Taxonomy" id="1387563"/>
    <lineage>
        <taxon>Eukaryota</taxon>
        <taxon>Fungi</taxon>
        <taxon>Dikarya</taxon>
        <taxon>Ascomycota</taxon>
        <taxon>Pezizomycotina</taxon>
        <taxon>Eurotiomycetes</taxon>
        <taxon>Eurotiomycetidae</taxon>
        <taxon>Onygenales</taxon>
        <taxon>Onygenaceae</taxon>
        <taxon>Ophidiomyces</taxon>
    </lineage>
</organism>
<comment type="caution">
    <text evidence="1">The sequence shown here is derived from an EMBL/GenBank/DDBJ whole genome shotgun (WGS) entry which is preliminary data.</text>
</comment>
<reference evidence="1" key="1">
    <citation type="journal article" date="2022" name="bioRxiv">
        <title>Population genetic analysis of Ophidiomyces ophidiicola, the causative agent of snake fungal disease, indicates recent introductions to the USA.</title>
        <authorList>
            <person name="Ladner J.T."/>
            <person name="Palmer J.M."/>
            <person name="Ettinger C.L."/>
            <person name="Stajich J.E."/>
            <person name="Farrell T.M."/>
            <person name="Glorioso B.M."/>
            <person name="Lawson B."/>
            <person name="Price S.J."/>
            <person name="Stengle A.G."/>
            <person name="Grear D.A."/>
            <person name="Lorch J.M."/>
        </authorList>
    </citation>
    <scope>NUCLEOTIDE SEQUENCE</scope>
    <source>
        <strain evidence="1">NWHC 24266-5</strain>
    </source>
</reference>
<evidence type="ECO:0000313" key="1">
    <source>
        <dbReference type="EMBL" id="KAI2386704.1"/>
    </source>
</evidence>
<accession>A0ACB8UW97</accession>